<dbReference type="EMBL" id="GBXM01084450">
    <property type="protein sequence ID" value="JAH24127.1"/>
    <property type="molecule type" value="Transcribed_RNA"/>
</dbReference>
<sequence>MQPEPAVLKKRRASTTLKWIFIFKTMLLNE</sequence>
<reference evidence="1" key="2">
    <citation type="journal article" date="2015" name="Fish Shellfish Immunol.">
        <title>Early steps in the European eel (Anguilla anguilla)-Vibrio vulnificus interaction in the gills: Role of the RtxA13 toxin.</title>
        <authorList>
            <person name="Callol A."/>
            <person name="Pajuelo D."/>
            <person name="Ebbesson L."/>
            <person name="Teles M."/>
            <person name="MacKenzie S."/>
            <person name="Amaro C."/>
        </authorList>
    </citation>
    <scope>NUCLEOTIDE SEQUENCE</scope>
</reference>
<reference evidence="1" key="1">
    <citation type="submission" date="2014-11" db="EMBL/GenBank/DDBJ databases">
        <authorList>
            <person name="Amaro Gonzalez C."/>
        </authorList>
    </citation>
    <scope>NUCLEOTIDE SEQUENCE</scope>
</reference>
<accession>A0A0E9R5S5</accession>
<evidence type="ECO:0000313" key="1">
    <source>
        <dbReference type="EMBL" id="JAH24127.1"/>
    </source>
</evidence>
<proteinExistence type="predicted"/>
<name>A0A0E9R5S5_ANGAN</name>
<organism evidence="1">
    <name type="scientific">Anguilla anguilla</name>
    <name type="common">European freshwater eel</name>
    <name type="synonym">Muraena anguilla</name>
    <dbReference type="NCBI Taxonomy" id="7936"/>
    <lineage>
        <taxon>Eukaryota</taxon>
        <taxon>Metazoa</taxon>
        <taxon>Chordata</taxon>
        <taxon>Craniata</taxon>
        <taxon>Vertebrata</taxon>
        <taxon>Euteleostomi</taxon>
        <taxon>Actinopterygii</taxon>
        <taxon>Neopterygii</taxon>
        <taxon>Teleostei</taxon>
        <taxon>Anguilliformes</taxon>
        <taxon>Anguillidae</taxon>
        <taxon>Anguilla</taxon>
    </lineage>
</organism>
<protein>
    <submittedName>
        <fullName evidence="1">Uncharacterized protein</fullName>
    </submittedName>
</protein>
<dbReference type="AlphaFoldDB" id="A0A0E9R5S5"/>